<dbReference type="InterPro" id="IPR043148">
    <property type="entry name" value="TagF_C"/>
</dbReference>
<dbReference type="RefSeq" id="WP_096146410.1">
    <property type="nucleotide sequence ID" value="NZ_NRHA01000011.1"/>
</dbReference>
<dbReference type="GO" id="GO:0047355">
    <property type="term" value="F:CDP-glycerol glycerophosphotransferase activity"/>
    <property type="evidence" value="ECO:0007669"/>
    <property type="project" value="InterPro"/>
</dbReference>
<dbReference type="InterPro" id="IPR007554">
    <property type="entry name" value="Glycerophosphate_synth"/>
</dbReference>
<dbReference type="AlphaFoldDB" id="A0A2A3ZR82"/>
<dbReference type="EMBL" id="NRHA01000011">
    <property type="protein sequence ID" value="PCC54064.1"/>
    <property type="molecule type" value="Genomic_DNA"/>
</dbReference>
<dbReference type="Gene3D" id="3.40.50.12580">
    <property type="match status" value="1"/>
</dbReference>
<evidence type="ECO:0008006" key="3">
    <source>
        <dbReference type="Google" id="ProtNLM"/>
    </source>
</evidence>
<dbReference type="Proteomes" id="UP000217881">
    <property type="component" value="Unassembled WGS sequence"/>
</dbReference>
<dbReference type="GO" id="GO:0016020">
    <property type="term" value="C:membrane"/>
    <property type="evidence" value="ECO:0007669"/>
    <property type="project" value="InterPro"/>
</dbReference>
<name>A0A2A3ZR82_BREAU</name>
<dbReference type="SUPFAM" id="SSF53756">
    <property type="entry name" value="UDP-Glycosyltransferase/glycogen phosphorylase"/>
    <property type="match status" value="1"/>
</dbReference>
<dbReference type="Pfam" id="PF04464">
    <property type="entry name" value="Glyphos_transf"/>
    <property type="match status" value="1"/>
</dbReference>
<comment type="caution">
    <text evidence="1">The sequence shown here is derived from an EMBL/GenBank/DDBJ whole genome shotgun (WGS) entry which is preliminary data.</text>
</comment>
<gene>
    <name evidence="1" type="ORF">CIK59_09910</name>
</gene>
<proteinExistence type="predicted"/>
<accession>A0A2A3ZR82</accession>
<evidence type="ECO:0000313" key="2">
    <source>
        <dbReference type="Proteomes" id="UP000217881"/>
    </source>
</evidence>
<organism evidence="1 2">
    <name type="scientific">Brevibacterium aurantiacum</name>
    <dbReference type="NCBI Taxonomy" id="273384"/>
    <lineage>
        <taxon>Bacteria</taxon>
        <taxon>Bacillati</taxon>
        <taxon>Actinomycetota</taxon>
        <taxon>Actinomycetes</taxon>
        <taxon>Micrococcales</taxon>
        <taxon>Brevibacteriaceae</taxon>
        <taxon>Brevibacterium</taxon>
    </lineage>
</organism>
<evidence type="ECO:0000313" key="1">
    <source>
        <dbReference type="EMBL" id="PCC54064.1"/>
    </source>
</evidence>
<reference evidence="1 2" key="1">
    <citation type="journal article" date="2017" name="Elife">
        <title>Extensive horizontal gene transfer in cheese-associated bacteria.</title>
        <authorList>
            <person name="Bonham K.S."/>
            <person name="Wolfe B.E."/>
            <person name="Dutton R.J."/>
        </authorList>
    </citation>
    <scope>NUCLEOTIDE SEQUENCE [LARGE SCALE GENOMIC DNA]</scope>
    <source>
        <strain evidence="1 2">738_8</strain>
    </source>
</reference>
<sequence length="420" mass="46793">MTKIPAVITERAKKSARLGRRAIEVGTHTASGLMGEIAHASDFAPQSDDEFIAAVYFAAGIDSIYQLEQWLWPFEQLAERLRGDGLGDQPFGIITRDIRCAQRLRAQTDLPVRFSRMTAGFETFMSSRRLRLVFYVNQATGNFQALKFPRPAHVHLSHGESEKISMISNQLKAYDYVFTAGQAARDRIDHTLIGMDAERMVDVGRPQLDRPRRVPHDWQEFDRAAPAGSTVFYVPTWEGDSPAMAYGTLAHNGETFVSALFTAGYRVIFRPHPRTGALDPKFAKTAEAVKAAVASNPRGFVDWTSDVSWQLDVADFALAEMSSVAFDWLSARKPLIMVAPHNPGAEVLPGGLFDKCLTVEPGEEPELIRLLEKAATLADSNQEISGHYLGNTCARDQISRFIRASTGVIRTRERRLRPRD</sequence>
<protein>
    <recommendedName>
        <fullName evidence="3">CDP-Glycerol:Poly(Glycerophosphate) glycerophosphotransferase</fullName>
    </recommendedName>
</protein>